<dbReference type="EMBL" id="CM042016">
    <property type="protein sequence ID" value="KAI3699895.1"/>
    <property type="molecule type" value="Genomic_DNA"/>
</dbReference>
<reference evidence="2" key="1">
    <citation type="journal article" date="2022" name="Mol. Ecol. Resour.">
        <title>The genomes of chicory, endive, great burdock and yacon provide insights into Asteraceae palaeo-polyploidization history and plant inulin production.</title>
        <authorList>
            <person name="Fan W."/>
            <person name="Wang S."/>
            <person name="Wang H."/>
            <person name="Wang A."/>
            <person name="Jiang F."/>
            <person name="Liu H."/>
            <person name="Zhao H."/>
            <person name="Xu D."/>
            <person name="Zhang Y."/>
        </authorList>
    </citation>
    <scope>NUCLEOTIDE SEQUENCE [LARGE SCALE GENOMIC DNA]</scope>
    <source>
        <strain evidence="2">cv. Punajuju</strain>
    </source>
</reference>
<comment type="caution">
    <text evidence="1">The sequence shown here is derived from an EMBL/GenBank/DDBJ whole genome shotgun (WGS) entry which is preliminary data.</text>
</comment>
<protein>
    <submittedName>
        <fullName evidence="1">Uncharacterized protein</fullName>
    </submittedName>
</protein>
<evidence type="ECO:0000313" key="2">
    <source>
        <dbReference type="Proteomes" id="UP001055811"/>
    </source>
</evidence>
<proteinExistence type="predicted"/>
<sequence length="118" mass="13010">MGVNATPIIICFRESKNGVDTLYIMSLDDEFQRAKEVVGGLLSAYDLSHENVFLEHAKDIADRLLPAWDTPSEITYNIINLVNGKPHNLGWTEERGSALLQKGQGQNGKSCPEKGPVL</sequence>
<gene>
    <name evidence="1" type="ORF">L2E82_44502</name>
</gene>
<accession>A0ACB8ZUU7</accession>
<name>A0ACB8ZUU7_CICIN</name>
<organism evidence="1 2">
    <name type="scientific">Cichorium intybus</name>
    <name type="common">Chicory</name>
    <dbReference type="NCBI Taxonomy" id="13427"/>
    <lineage>
        <taxon>Eukaryota</taxon>
        <taxon>Viridiplantae</taxon>
        <taxon>Streptophyta</taxon>
        <taxon>Embryophyta</taxon>
        <taxon>Tracheophyta</taxon>
        <taxon>Spermatophyta</taxon>
        <taxon>Magnoliopsida</taxon>
        <taxon>eudicotyledons</taxon>
        <taxon>Gunneridae</taxon>
        <taxon>Pentapetalae</taxon>
        <taxon>asterids</taxon>
        <taxon>campanulids</taxon>
        <taxon>Asterales</taxon>
        <taxon>Asteraceae</taxon>
        <taxon>Cichorioideae</taxon>
        <taxon>Cichorieae</taxon>
        <taxon>Cichoriinae</taxon>
        <taxon>Cichorium</taxon>
    </lineage>
</organism>
<keyword evidence="2" id="KW-1185">Reference proteome</keyword>
<dbReference type="Proteomes" id="UP001055811">
    <property type="component" value="Linkage Group LG08"/>
</dbReference>
<evidence type="ECO:0000313" key="1">
    <source>
        <dbReference type="EMBL" id="KAI3699895.1"/>
    </source>
</evidence>
<reference evidence="1 2" key="2">
    <citation type="journal article" date="2022" name="Mol. Ecol. Resour.">
        <title>The genomes of chicory, endive, great burdock and yacon provide insights into Asteraceae paleo-polyploidization history and plant inulin production.</title>
        <authorList>
            <person name="Fan W."/>
            <person name="Wang S."/>
            <person name="Wang H."/>
            <person name="Wang A."/>
            <person name="Jiang F."/>
            <person name="Liu H."/>
            <person name="Zhao H."/>
            <person name="Xu D."/>
            <person name="Zhang Y."/>
        </authorList>
    </citation>
    <scope>NUCLEOTIDE SEQUENCE [LARGE SCALE GENOMIC DNA]</scope>
    <source>
        <strain evidence="2">cv. Punajuju</strain>
        <tissue evidence="1">Leaves</tissue>
    </source>
</reference>